<dbReference type="RefSeq" id="WP_175429472.1">
    <property type="nucleotide sequence ID" value="NZ_CAWMSG010000004.1"/>
</dbReference>
<protein>
    <submittedName>
        <fullName evidence="1">Uncharacterized protein</fullName>
    </submittedName>
</protein>
<reference evidence="1 2" key="1">
    <citation type="submission" date="2023-12" db="EMBL/GenBank/DDBJ databases">
        <title>Characterization of antibiotic resistance in Aeromonas spp. in hospital effluent.</title>
        <authorList>
            <person name="Negoseki B.R.S."/>
            <person name="Krul D."/>
            <person name="Siqueira A.C."/>
            <person name="Almeida M."/>
            <person name="Mesa D."/>
            <person name="Conte D."/>
            <person name="Dalla-Costa L.M."/>
        </authorList>
    </citation>
    <scope>NUCLEOTIDE SEQUENCE [LARGE SCALE GENOMIC DNA]</scope>
    <source>
        <strain evidence="1 2">36v</strain>
    </source>
</reference>
<evidence type="ECO:0000313" key="1">
    <source>
        <dbReference type="EMBL" id="MEA9438673.1"/>
    </source>
</evidence>
<organism evidence="1 2">
    <name type="scientific">Aeromonas caviae</name>
    <name type="common">Aeromonas punctata</name>
    <dbReference type="NCBI Taxonomy" id="648"/>
    <lineage>
        <taxon>Bacteria</taxon>
        <taxon>Pseudomonadati</taxon>
        <taxon>Pseudomonadota</taxon>
        <taxon>Gammaproteobacteria</taxon>
        <taxon>Aeromonadales</taxon>
        <taxon>Aeromonadaceae</taxon>
        <taxon>Aeromonas</taxon>
    </lineage>
</organism>
<evidence type="ECO:0000313" key="2">
    <source>
        <dbReference type="Proteomes" id="UP001304847"/>
    </source>
</evidence>
<comment type="caution">
    <text evidence="1">The sequence shown here is derived from an EMBL/GenBank/DDBJ whole genome shotgun (WGS) entry which is preliminary data.</text>
</comment>
<dbReference type="Proteomes" id="UP001304847">
    <property type="component" value="Unassembled WGS sequence"/>
</dbReference>
<dbReference type="EMBL" id="JAYGOJ010000251">
    <property type="protein sequence ID" value="MEA9438673.1"/>
    <property type="molecule type" value="Genomic_DNA"/>
</dbReference>
<proteinExistence type="predicted"/>
<sequence length="48" mass="5300">MAKHVLPRLKFCNGYQLVVMGVSLPISLAQARQVFTQLQQLQEAADAS</sequence>
<name>A0ABU5WFF5_AERCA</name>
<gene>
    <name evidence="1" type="ORF">VCX44_23480</name>
</gene>
<accession>A0ABU5WFF5</accession>
<keyword evidence="2" id="KW-1185">Reference proteome</keyword>